<dbReference type="EMBL" id="CM042047">
    <property type="protein sequence ID" value="KAI3771711.1"/>
    <property type="molecule type" value="Genomic_DNA"/>
</dbReference>
<evidence type="ECO:0000313" key="1">
    <source>
        <dbReference type="EMBL" id="KAI3771711.1"/>
    </source>
</evidence>
<evidence type="ECO:0000313" key="2">
    <source>
        <dbReference type="Proteomes" id="UP001055879"/>
    </source>
</evidence>
<keyword evidence="2" id="KW-1185">Reference proteome</keyword>
<organism evidence="1 2">
    <name type="scientific">Arctium lappa</name>
    <name type="common">Greater burdock</name>
    <name type="synonym">Lappa major</name>
    <dbReference type="NCBI Taxonomy" id="4217"/>
    <lineage>
        <taxon>Eukaryota</taxon>
        <taxon>Viridiplantae</taxon>
        <taxon>Streptophyta</taxon>
        <taxon>Embryophyta</taxon>
        <taxon>Tracheophyta</taxon>
        <taxon>Spermatophyta</taxon>
        <taxon>Magnoliopsida</taxon>
        <taxon>eudicotyledons</taxon>
        <taxon>Gunneridae</taxon>
        <taxon>Pentapetalae</taxon>
        <taxon>asterids</taxon>
        <taxon>campanulids</taxon>
        <taxon>Asterales</taxon>
        <taxon>Asteraceae</taxon>
        <taxon>Carduoideae</taxon>
        <taxon>Cardueae</taxon>
        <taxon>Arctiinae</taxon>
        <taxon>Arctium</taxon>
    </lineage>
</organism>
<proteinExistence type="predicted"/>
<reference evidence="1 2" key="2">
    <citation type="journal article" date="2022" name="Mol. Ecol. Resour.">
        <title>The genomes of chicory, endive, great burdock and yacon provide insights into Asteraceae paleo-polyploidization history and plant inulin production.</title>
        <authorList>
            <person name="Fan W."/>
            <person name="Wang S."/>
            <person name="Wang H."/>
            <person name="Wang A."/>
            <person name="Jiang F."/>
            <person name="Liu H."/>
            <person name="Zhao H."/>
            <person name="Xu D."/>
            <person name="Zhang Y."/>
        </authorList>
    </citation>
    <scope>NUCLEOTIDE SEQUENCE [LARGE SCALE GENOMIC DNA]</scope>
    <source>
        <strain evidence="2">cv. Niubang</strain>
    </source>
</reference>
<gene>
    <name evidence="1" type="ORF">L6452_02878</name>
</gene>
<name>A0ACB9FL63_ARCLA</name>
<comment type="caution">
    <text evidence="1">The sequence shown here is derived from an EMBL/GenBank/DDBJ whole genome shotgun (WGS) entry which is preliminary data.</text>
</comment>
<sequence length="66" mass="7511">MRRLSTSLRASKDFDSWMLRCGAPTIIRTSWTSNPGRDSMLAQKWDQNVDSFAGLIYQLVMDLGTL</sequence>
<reference evidence="2" key="1">
    <citation type="journal article" date="2022" name="Mol. Ecol. Resour.">
        <title>The genomes of chicory, endive, great burdock and yacon provide insights into Asteraceae palaeo-polyploidization history and plant inulin production.</title>
        <authorList>
            <person name="Fan W."/>
            <person name="Wang S."/>
            <person name="Wang H."/>
            <person name="Wang A."/>
            <person name="Jiang F."/>
            <person name="Liu H."/>
            <person name="Zhao H."/>
            <person name="Xu D."/>
            <person name="Zhang Y."/>
        </authorList>
    </citation>
    <scope>NUCLEOTIDE SEQUENCE [LARGE SCALE GENOMIC DNA]</scope>
    <source>
        <strain evidence="2">cv. Niubang</strain>
    </source>
</reference>
<accession>A0ACB9FL63</accession>
<dbReference type="Proteomes" id="UP001055879">
    <property type="component" value="Linkage Group LG01"/>
</dbReference>
<protein>
    <submittedName>
        <fullName evidence="1">Uncharacterized protein</fullName>
    </submittedName>
</protein>